<name>A0AAV4HN96_9GAST</name>
<sequence length="132" mass="14871">MPHFQFSVNLPKGRKEYTEDLYKRDPNMTSNKLEENNYEKVPPLTNSEVRKAINEIASGKSPGADEIPIVLLKDVDDEMITTMTAVSDAIWDKGTWPKGWKQSIYVLLPKKGDPRICSNNPTIALISHASKI</sequence>
<dbReference type="PANTHER" id="PTHR19446">
    <property type="entry name" value="REVERSE TRANSCRIPTASES"/>
    <property type="match status" value="1"/>
</dbReference>
<keyword evidence="2" id="KW-1185">Reference proteome</keyword>
<dbReference type="Proteomes" id="UP000762676">
    <property type="component" value="Unassembled WGS sequence"/>
</dbReference>
<evidence type="ECO:0000313" key="1">
    <source>
        <dbReference type="EMBL" id="GFR98055.1"/>
    </source>
</evidence>
<accession>A0AAV4HN96</accession>
<reference evidence="1 2" key="1">
    <citation type="journal article" date="2021" name="Elife">
        <title>Chloroplast acquisition without the gene transfer in kleptoplastic sea slugs, Plakobranchus ocellatus.</title>
        <authorList>
            <person name="Maeda T."/>
            <person name="Takahashi S."/>
            <person name="Yoshida T."/>
            <person name="Shimamura S."/>
            <person name="Takaki Y."/>
            <person name="Nagai Y."/>
            <person name="Toyoda A."/>
            <person name="Suzuki Y."/>
            <person name="Arimoto A."/>
            <person name="Ishii H."/>
            <person name="Satoh N."/>
            <person name="Nishiyama T."/>
            <person name="Hasebe M."/>
            <person name="Maruyama T."/>
            <person name="Minagawa J."/>
            <person name="Obokata J."/>
            <person name="Shigenobu S."/>
        </authorList>
    </citation>
    <scope>NUCLEOTIDE SEQUENCE [LARGE SCALE GENOMIC DNA]</scope>
</reference>
<keyword evidence="1" id="KW-0378">Hydrolase</keyword>
<dbReference type="EMBL" id="BMAT01012721">
    <property type="protein sequence ID" value="GFR98055.1"/>
    <property type="molecule type" value="Genomic_DNA"/>
</dbReference>
<proteinExistence type="predicted"/>
<comment type="caution">
    <text evidence="1">The sequence shown here is derived from an EMBL/GenBank/DDBJ whole genome shotgun (WGS) entry which is preliminary data.</text>
</comment>
<organism evidence="1 2">
    <name type="scientific">Elysia marginata</name>
    <dbReference type="NCBI Taxonomy" id="1093978"/>
    <lineage>
        <taxon>Eukaryota</taxon>
        <taxon>Metazoa</taxon>
        <taxon>Spiralia</taxon>
        <taxon>Lophotrochozoa</taxon>
        <taxon>Mollusca</taxon>
        <taxon>Gastropoda</taxon>
        <taxon>Heterobranchia</taxon>
        <taxon>Euthyneura</taxon>
        <taxon>Panpulmonata</taxon>
        <taxon>Sacoglossa</taxon>
        <taxon>Placobranchoidea</taxon>
        <taxon>Plakobranchidae</taxon>
        <taxon>Elysia</taxon>
    </lineage>
</organism>
<keyword evidence="1" id="KW-0540">Nuclease</keyword>
<dbReference type="AlphaFoldDB" id="A0AAV4HN96"/>
<protein>
    <submittedName>
        <fullName evidence="1">Endonuclease-reverse transcriptase</fullName>
    </submittedName>
</protein>
<keyword evidence="1" id="KW-0255">Endonuclease</keyword>
<gene>
    <name evidence="1" type="ORF">ElyMa_006340300</name>
</gene>
<dbReference type="GO" id="GO:0004519">
    <property type="term" value="F:endonuclease activity"/>
    <property type="evidence" value="ECO:0007669"/>
    <property type="project" value="UniProtKB-KW"/>
</dbReference>
<evidence type="ECO:0000313" key="2">
    <source>
        <dbReference type="Proteomes" id="UP000762676"/>
    </source>
</evidence>